<dbReference type="GO" id="GO:0016787">
    <property type="term" value="F:hydrolase activity"/>
    <property type="evidence" value="ECO:0007669"/>
    <property type="project" value="UniProtKB-KW"/>
</dbReference>
<dbReference type="Pfam" id="PF20434">
    <property type="entry name" value="BD-FAE"/>
    <property type="match status" value="1"/>
</dbReference>
<protein>
    <submittedName>
        <fullName evidence="3">Alpha/beta hydrolase</fullName>
    </submittedName>
</protein>
<dbReference type="Gene3D" id="3.40.50.1820">
    <property type="entry name" value="alpha/beta hydrolase"/>
    <property type="match status" value="1"/>
</dbReference>
<evidence type="ECO:0000256" key="1">
    <source>
        <dbReference type="ARBA" id="ARBA00022801"/>
    </source>
</evidence>
<dbReference type="OrthoDB" id="9771666at2"/>
<dbReference type="EMBL" id="PXNN01000003">
    <property type="protein sequence ID" value="PSF10045.1"/>
    <property type="molecule type" value="Genomic_DNA"/>
</dbReference>
<dbReference type="Proteomes" id="UP000238385">
    <property type="component" value="Unassembled WGS sequence"/>
</dbReference>
<organism evidence="3 4">
    <name type="scientific">Marinobacter halophilus</name>
    <dbReference type="NCBI Taxonomy" id="1323740"/>
    <lineage>
        <taxon>Bacteria</taxon>
        <taxon>Pseudomonadati</taxon>
        <taxon>Pseudomonadota</taxon>
        <taxon>Gammaproteobacteria</taxon>
        <taxon>Pseudomonadales</taxon>
        <taxon>Marinobacteraceae</taxon>
        <taxon>Marinobacter</taxon>
    </lineage>
</organism>
<comment type="caution">
    <text evidence="3">The sequence shown here is derived from an EMBL/GenBank/DDBJ whole genome shotgun (WGS) entry which is preliminary data.</text>
</comment>
<keyword evidence="1 3" id="KW-0378">Hydrolase</keyword>
<dbReference type="SUPFAM" id="SSF53474">
    <property type="entry name" value="alpha/beta-Hydrolases"/>
    <property type="match status" value="1"/>
</dbReference>
<dbReference type="InterPro" id="IPR050300">
    <property type="entry name" value="GDXG_lipolytic_enzyme"/>
</dbReference>
<dbReference type="AlphaFoldDB" id="A0A2T1KIY4"/>
<name>A0A2T1KIY4_9GAMM</name>
<evidence type="ECO:0000313" key="3">
    <source>
        <dbReference type="EMBL" id="PSF10045.1"/>
    </source>
</evidence>
<dbReference type="PANTHER" id="PTHR48081">
    <property type="entry name" value="AB HYDROLASE SUPERFAMILY PROTEIN C4A8.06C"/>
    <property type="match status" value="1"/>
</dbReference>
<keyword evidence="4" id="KW-1185">Reference proteome</keyword>
<evidence type="ECO:0000313" key="4">
    <source>
        <dbReference type="Proteomes" id="UP000238385"/>
    </source>
</evidence>
<evidence type="ECO:0000259" key="2">
    <source>
        <dbReference type="Pfam" id="PF20434"/>
    </source>
</evidence>
<reference evidence="3 4" key="1">
    <citation type="submission" date="2018-03" db="EMBL/GenBank/DDBJ databases">
        <title>Marinobacter brunus sp. nov., a marine bacterium of Gamma-proteobacteria isolated from the surface seawater of the South China Sea.</title>
        <authorList>
            <person name="Cheng H."/>
            <person name="Wu Y.-H."/>
            <person name="Xamxidin M."/>
            <person name="Xu X.-W."/>
        </authorList>
    </citation>
    <scope>NUCLEOTIDE SEQUENCE [LARGE SCALE GENOMIC DNA]</scope>
    <source>
        <strain evidence="3 4">JCM 30472</strain>
    </source>
</reference>
<gene>
    <name evidence="3" type="ORF">C7H08_00640</name>
</gene>
<accession>A0A2T1KIY4</accession>
<dbReference type="InterPro" id="IPR029058">
    <property type="entry name" value="AB_hydrolase_fold"/>
</dbReference>
<proteinExistence type="predicted"/>
<feature type="domain" description="BD-FAE-like" evidence="2">
    <location>
        <begin position="56"/>
        <end position="251"/>
    </location>
</feature>
<sequence length="292" mass="31910">MIILAALIPGTLAWLSGCASHHPAVTQPIDRPETEFTVHSAIAFSPEQWPQKLYADLYVPAVSGAAPVVLMVHGGGWERRSRSDMTWVAETLASQGFAVFNVDYRFAPEFTFPAQLHDLQVARQWINQNAGEYGLDAFRVSGFGFSSGAHLVALLATVARTNDDLNTPFGGPETALNAVVAGGLPSDLPAFGSGKLLRQFLGGDPEHLSERYQQASPISHVNAVTPPFFLFHGTLDMLVPFSQTKRFAQELKENEVYHEVYKMHLRGHITSFLTAGTAVDSAAHFLIRHQSN</sequence>
<dbReference type="InterPro" id="IPR049492">
    <property type="entry name" value="BD-FAE-like_dom"/>
</dbReference>